<dbReference type="PIRSF" id="PIRSF001892">
    <property type="entry name" value="CyaE"/>
    <property type="match status" value="1"/>
</dbReference>
<dbReference type="InterPro" id="IPR003423">
    <property type="entry name" value="OMP_efflux"/>
</dbReference>
<name>A0ABR8ELB0_9CYAN</name>
<dbReference type="InterPro" id="IPR051906">
    <property type="entry name" value="TolC-like"/>
</dbReference>
<dbReference type="InterPro" id="IPR028351">
    <property type="entry name" value="CyaE"/>
</dbReference>
<accession>A0ABR8ELB0</accession>
<dbReference type="PANTHER" id="PTHR30026:SF21">
    <property type="entry name" value="SLR1270 PROTEIN"/>
    <property type="match status" value="1"/>
</dbReference>
<protein>
    <submittedName>
        <fullName evidence="9">TolC family protein</fullName>
    </submittedName>
</protein>
<dbReference type="EMBL" id="JACJSK010000038">
    <property type="protein sequence ID" value="MBD2546421.1"/>
    <property type="molecule type" value="Genomic_DNA"/>
</dbReference>
<organism evidence="9 10">
    <name type="scientific">Planktothricoides raciborskii FACHB-1370</name>
    <dbReference type="NCBI Taxonomy" id="2949576"/>
    <lineage>
        <taxon>Bacteria</taxon>
        <taxon>Bacillati</taxon>
        <taxon>Cyanobacteriota</taxon>
        <taxon>Cyanophyceae</taxon>
        <taxon>Oscillatoriophycideae</taxon>
        <taxon>Oscillatoriales</taxon>
        <taxon>Oscillatoriaceae</taxon>
        <taxon>Planktothricoides</taxon>
    </lineage>
</organism>
<evidence type="ECO:0000256" key="3">
    <source>
        <dbReference type="ARBA" id="ARBA00022448"/>
    </source>
</evidence>
<comment type="caution">
    <text evidence="9">The sequence shown here is derived from an EMBL/GenBank/DDBJ whole genome shotgun (WGS) entry which is preliminary data.</text>
</comment>
<keyword evidence="7" id="KW-0998">Cell outer membrane</keyword>
<keyword evidence="6" id="KW-0472">Membrane</keyword>
<evidence type="ECO:0000256" key="7">
    <source>
        <dbReference type="ARBA" id="ARBA00023237"/>
    </source>
</evidence>
<keyword evidence="3" id="KW-0813">Transport</keyword>
<evidence type="ECO:0000256" key="5">
    <source>
        <dbReference type="ARBA" id="ARBA00022692"/>
    </source>
</evidence>
<dbReference type="Gene3D" id="1.20.1600.10">
    <property type="entry name" value="Outer membrane efflux proteins (OEP)"/>
    <property type="match status" value="1"/>
</dbReference>
<dbReference type="SUPFAM" id="SSF56954">
    <property type="entry name" value="Outer membrane efflux proteins (OEP)"/>
    <property type="match status" value="1"/>
</dbReference>
<dbReference type="Proteomes" id="UP000641954">
    <property type="component" value="Unassembled WGS sequence"/>
</dbReference>
<comment type="subcellular location">
    <subcellularLocation>
        <location evidence="1">Cell outer membrane</location>
    </subcellularLocation>
</comment>
<gene>
    <name evidence="9" type="ORF">H6G72_21760</name>
</gene>
<evidence type="ECO:0000256" key="1">
    <source>
        <dbReference type="ARBA" id="ARBA00004442"/>
    </source>
</evidence>
<proteinExistence type="inferred from homology"/>
<evidence type="ECO:0000256" key="6">
    <source>
        <dbReference type="ARBA" id="ARBA00023136"/>
    </source>
</evidence>
<sequence>MVVGIGAVMALSSMESTVAQTNLLSSSLGNDLGKTPQDRPIPESEETLHLVQVNEAQPTREDNFLDPNPNPLQFPTLPAEVEITETYPITLAEAIAQSLRNNRQLEETRLTLERAEAELREARAALYPNLSVRSNLVRTNQNGTREVNNDEFNQDVNTTSLDGTVELNYNLFSSGRRSAQIKAAESQIRLNQLEVERIMSELRLNVTEAYYDLQQADEEVRIAKSSVDSSQKSLADAQALERAGVGTRFDVIRAEVQLANSQQELNQAISQQQITRRQLAQLLSLPQSLNIVAGDPVKPVEDWSLSLEESIVLAYKNRAELEQQLVQRDISEFQRRAALANLGPQVDLFGNYQYSWVNQGGDVLLSTSGDSTTRQGALAFGARMQWNLYDGGASSARARQQKKNMEIAETRFANQRNQVRFEVEQAFFNLQSNRSNIETAQIALEQAKESLRLARLRFQAGVGTQTDVLDADTELTRAEANLVRAILGYNRSQAAMQRAITNFEPETTFSL</sequence>
<keyword evidence="8" id="KW-0175">Coiled coil</keyword>
<reference evidence="9 10" key="1">
    <citation type="journal article" date="2020" name="ISME J.">
        <title>Comparative genomics reveals insights into cyanobacterial evolution and habitat adaptation.</title>
        <authorList>
            <person name="Chen M.Y."/>
            <person name="Teng W.K."/>
            <person name="Zhao L."/>
            <person name="Hu C.X."/>
            <person name="Zhou Y.K."/>
            <person name="Han B.P."/>
            <person name="Song L.R."/>
            <person name="Shu W.S."/>
        </authorList>
    </citation>
    <scope>NUCLEOTIDE SEQUENCE [LARGE SCALE GENOMIC DNA]</scope>
    <source>
        <strain evidence="9 10">FACHB-1370</strain>
    </source>
</reference>
<dbReference type="Pfam" id="PF02321">
    <property type="entry name" value="OEP"/>
    <property type="match status" value="2"/>
</dbReference>
<keyword evidence="10" id="KW-1185">Reference proteome</keyword>
<keyword evidence="4" id="KW-1134">Transmembrane beta strand</keyword>
<evidence type="ECO:0000256" key="8">
    <source>
        <dbReference type="SAM" id="Coils"/>
    </source>
</evidence>
<evidence type="ECO:0000256" key="4">
    <source>
        <dbReference type="ARBA" id="ARBA00022452"/>
    </source>
</evidence>
<comment type="similarity">
    <text evidence="2">Belongs to the outer membrane factor (OMF) (TC 1.B.17) family.</text>
</comment>
<dbReference type="PANTHER" id="PTHR30026">
    <property type="entry name" value="OUTER MEMBRANE PROTEIN TOLC"/>
    <property type="match status" value="1"/>
</dbReference>
<keyword evidence="5" id="KW-0812">Transmembrane</keyword>
<evidence type="ECO:0000313" key="9">
    <source>
        <dbReference type="EMBL" id="MBD2546421.1"/>
    </source>
</evidence>
<evidence type="ECO:0000256" key="2">
    <source>
        <dbReference type="ARBA" id="ARBA00007613"/>
    </source>
</evidence>
<feature type="coiled-coil region" evidence="8">
    <location>
        <begin position="95"/>
        <end position="125"/>
    </location>
</feature>
<evidence type="ECO:0000313" key="10">
    <source>
        <dbReference type="Proteomes" id="UP000641954"/>
    </source>
</evidence>
<feature type="coiled-coil region" evidence="8">
    <location>
        <begin position="398"/>
        <end position="457"/>
    </location>
</feature>